<dbReference type="InterPro" id="IPR009316">
    <property type="entry name" value="COG2"/>
</dbReference>
<dbReference type="GO" id="GO:0006891">
    <property type="term" value="P:intra-Golgi vesicle-mediated transport"/>
    <property type="evidence" value="ECO:0007669"/>
    <property type="project" value="TreeGrafter"/>
</dbReference>
<dbReference type="GO" id="GO:0007030">
    <property type="term" value="P:Golgi organization"/>
    <property type="evidence" value="ECO:0007669"/>
    <property type="project" value="InterPro"/>
</dbReference>
<dbReference type="PANTHER" id="PTHR12961:SF0">
    <property type="entry name" value="CONSERVED OLIGOMERIC GOLGI COMPLEX SUBUNIT 2"/>
    <property type="match status" value="1"/>
</dbReference>
<reference evidence="12 13" key="1">
    <citation type="journal article" date="2019" name="Nat. Ecol. Evol.">
        <title>Megaphylogeny resolves global patterns of mushroom evolution.</title>
        <authorList>
            <person name="Varga T."/>
            <person name="Krizsan K."/>
            <person name="Foldi C."/>
            <person name="Dima B."/>
            <person name="Sanchez-Garcia M."/>
            <person name="Sanchez-Ramirez S."/>
            <person name="Szollosi G.J."/>
            <person name="Szarkandi J.G."/>
            <person name="Papp V."/>
            <person name="Albert L."/>
            <person name="Andreopoulos W."/>
            <person name="Angelini C."/>
            <person name="Antonin V."/>
            <person name="Barry K.W."/>
            <person name="Bougher N.L."/>
            <person name="Buchanan P."/>
            <person name="Buyck B."/>
            <person name="Bense V."/>
            <person name="Catcheside P."/>
            <person name="Chovatia M."/>
            <person name="Cooper J."/>
            <person name="Damon W."/>
            <person name="Desjardin D."/>
            <person name="Finy P."/>
            <person name="Geml J."/>
            <person name="Haridas S."/>
            <person name="Hughes K."/>
            <person name="Justo A."/>
            <person name="Karasinski D."/>
            <person name="Kautmanova I."/>
            <person name="Kiss B."/>
            <person name="Kocsube S."/>
            <person name="Kotiranta H."/>
            <person name="LaButti K.M."/>
            <person name="Lechner B.E."/>
            <person name="Liimatainen K."/>
            <person name="Lipzen A."/>
            <person name="Lukacs Z."/>
            <person name="Mihaltcheva S."/>
            <person name="Morgado L.N."/>
            <person name="Niskanen T."/>
            <person name="Noordeloos M.E."/>
            <person name="Ohm R.A."/>
            <person name="Ortiz-Santana B."/>
            <person name="Ovrebo C."/>
            <person name="Racz N."/>
            <person name="Riley R."/>
            <person name="Savchenko A."/>
            <person name="Shiryaev A."/>
            <person name="Soop K."/>
            <person name="Spirin V."/>
            <person name="Szebenyi C."/>
            <person name="Tomsovsky M."/>
            <person name="Tulloss R.E."/>
            <person name="Uehling J."/>
            <person name="Grigoriev I.V."/>
            <person name="Vagvolgyi C."/>
            <person name="Papp T."/>
            <person name="Martin F.M."/>
            <person name="Miettinen O."/>
            <person name="Hibbett D.S."/>
            <person name="Nagy L.G."/>
        </authorList>
    </citation>
    <scope>NUCLEOTIDE SEQUENCE [LARGE SCALE GENOMIC DNA]</scope>
    <source>
        <strain evidence="12 13">CBS 121175</strain>
    </source>
</reference>
<feature type="domain" description="Conserved oligomeric Golgi complex subunit 2 N-terminal" evidence="10">
    <location>
        <begin position="58"/>
        <end position="128"/>
    </location>
</feature>
<keyword evidence="7" id="KW-0472">Membrane</keyword>
<protein>
    <recommendedName>
        <fullName evidence="3">Conserved oligomeric Golgi complex subunit 2</fullName>
    </recommendedName>
    <alternativeName>
        <fullName evidence="8">Component of oligomeric Golgi complex 2</fullName>
    </alternativeName>
</protein>
<evidence type="ECO:0000313" key="13">
    <source>
        <dbReference type="Proteomes" id="UP000307440"/>
    </source>
</evidence>
<keyword evidence="13" id="KW-1185">Reference proteome</keyword>
<sequence>MAQPPQHRRDSIISPDPYELERLAEELESRERLSATKQNFEELGPDVPTLPAYVPLSHSNPYLTADTFDVEEFLSSRSYTSLPDLRSELREYLATLKEELVKLINDDYEAFISLSTDLRDEGTRLETLKRPLGGIRSQILESKQELEVIQQNIQAKLKKRALLREEKASSCFNACSLYSRRIQALLQLLLKISDSVARLEKLLAISSPEDEDFTSSKLTLQLSNNEEASEEKLPANRAKHLARIASEYTQLLYHAMKARDERCLFINGIQWRIDRIHSTLSSDLDNLFSTTLSYLTDGKPDSRHTELDRTKWIADLTECLRTYDLLGLWRDAEDIIRRQVTIYPGALDAPHSPLVPHTPFHPDIPEASLSATFPGPQTPYTPFTAFIPKQALYFGQRNAFQKSQSYLLDDSTDDLAHLYNQVLRFIERDVCYLMEAAESLRTKAVANQKSAEQSAVTDGFSILANVVWDELSRTIQDEIGTVVFSAGKPDEFRKHYETTQAFIRSLEFLAPSAHAVETLRAHESYKIFERRWQLPVYYQLRWKEIVGKLEGSLSTQKLEPVYSKDLSPFVTSQAASAWISISACWSSQVFIPELCSRFWRLTLQILSRYFSWLSNCLDALDIKVAQDPKGTASATDTSAAENTTADDLALRQYSAAIIDISAMEKMVRTVWDQEIKLVVPDTGDMEDAQPQAALDAALSRMSERIPSLSVMIIAILTRRCSDALSPMRSIPAQFRAMSNKRMPVEPSHFVSTVLRPVKHFFGIGVSDGPGAQIKERYLKAYSTEVFNAVTTRYINHLSSKRKTEESLRRLKKGKKASFSLFGNNSAANEDEGRDEERIRAQMILDVEAFGKDATSLGVAVEDNEHFRALKEMVYSVDGEYKFTGIHPRPENIVE</sequence>
<gene>
    <name evidence="12" type="ORF">FA15DRAFT_706772</name>
</gene>
<dbReference type="PANTHER" id="PTHR12961">
    <property type="entry name" value="CONSERVED OLIGOMERIC GOLGI COMPLEX COMPONENT 2"/>
    <property type="match status" value="1"/>
</dbReference>
<evidence type="ECO:0000256" key="7">
    <source>
        <dbReference type="ARBA" id="ARBA00023136"/>
    </source>
</evidence>
<evidence type="ECO:0000256" key="9">
    <source>
        <dbReference type="SAM" id="Coils"/>
    </source>
</evidence>
<dbReference type="InterPro" id="IPR024603">
    <property type="entry name" value="COG_complex_COG2_C"/>
</dbReference>
<organism evidence="12 13">
    <name type="scientific">Coprinopsis marcescibilis</name>
    <name type="common">Agaric fungus</name>
    <name type="synonym">Psathyrella marcescibilis</name>
    <dbReference type="NCBI Taxonomy" id="230819"/>
    <lineage>
        <taxon>Eukaryota</taxon>
        <taxon>Fungi</taxon>
        <taxon>Dikarya</taxon>
        <taxon>Basidiomycota</taxon>
        <taxon>Agaricomycotina</taxon>
        <taxon>Agaricomycetes</taxon>
        <taxon>Agaricomycetidae</taxon>
        <taxon>Agaricales</taxon>
        <taxon>Agaricineae</taxon>
        <taxon>Psathyrellaceae</taxon>
        <taxon>Coprinopsis</taxon>
    </lineage>
</organism>
<evidence type="ECO:0000259" key="11">
    <source>
        <dbReference type="Pfam" id="PF12022"/>
    </source>
</evidence>
<evidence type="ECO:0000256" key="6">
    <source>
        <dbReference type="ARBA" id="ARBA00023034"/>
    </source>
</evidence>
<evidence type="ECO:0000256" key="1">
    <source>
        <dbReference type="ARBA" id="ARBA00004395"/>
    </source>
</evidence>
<keyword evidence="6" id="KW-0333">Golgi apparatus</keyword>
<evidence type="ECO:0000256" key="8">
    <source>
        <dbReference type="ARBA" id="ARBA00031344"/>
    </source>
</evidence>
<evidence type="ECO:0000313" key="12">
    <source>
        <dbReference type="EMBL" id="TFK21980.1"/>
    </source>
</evidence>
<dbReference type="Pfam" id="PF06148">
    <property type="entry name" value="COG2_N"/>
    <property type="match status" value="1"/>
</dbReference>
<dbReference type="STRING" id="230819.A0A5C3KNH0"/>
<feature type="coiled-coil region" evidence="9">
    <location>
        <begin position="139"/>
        <end position="166"/>
    </location>
</feature>
<evidence type="ECO:0000256" key="3">
    <source>
        <dbReference type="ARBA" id="ARBA00020977"/>
    </source>
</evidence>
<evidence type="ECO:0000256" key="2">
    <source>
        <dbReference type="ARBA" id="ARBA00007603"/>
    </source>
</evidence>
<dbReference type="Proteomes" id="UP000307440">
    <property type="component" value="Unassembled WGS sequence"/>
</dbReference>
<evidence type="ECO:0000259" key="10">
    <source>
        <dbReference type="Pfam" id="PF06148"/>
    </source>
</evidence>
<comment type="similarity">
    <text evidence="2">Belongs to the COG2 family.</text>
</comment>
<keyword evidence="9" id="KW-0175">Coiled coil</keyword>
<dbReference type="GO" id="GO:0017119">
    <property type="term" value="C:Golgi transport complex"/>
    <property type="evidence" value="ECO:0007669"/>
    <property type="project" value="TreeGrafter"/>
</dbReference>
<dbReference type="InterPro" id="IPR024602">
    <property type="entry name" value="COG_su2_N"/>
</dbReference>
<dbReference type="GO" id="GO:0015031">
    <property type="term" value="P:protein transport"/>
    <property type="evidence" value="ECO:0007669"/>
    <property type="project" value="UniProtKB-KW"/>
</dbReference>
<dbReference type="OrthoDB" id="332281at2759"/>
<name>A0A5C3KNH0_COPMA</name>
<keyword evidence="4" id="KW-0813">Transport</keyword>
<accession>A0A5C3KNH0</accession>
<dbReference type="GO" id="GO:0000139">
    <property type="term" value="C:Golgi membrane"/>
    <property type="evidence" value="ECO:0007669"/>
    <property type="project" value="UniProtKB-SubCell"/>
</dbReference>
<proteinExistence type="inferred from homology"/>
<comment type="subcellular location">
    <subcellularLocation>
        <location evidence="1">Golgi apparatus membrane</location>
        <topology evidence="1">Peripheral membrane protein</topology>
    </subcellularLocation>
</comment>
<dbReference type="Pfam" id="PF12022">
    <property type="entry name" value="COG2_C"/>
    <property type="match status" value="1"/>
</dbReference>
<evidence type="ECO:0000256" key="5">
    <source>
        <dbReference type="ARBA" id="ARBA00022927"/>
    </source>
</evidence>
<dbReference type="EMBL" id="ML210253">
    <property type="protein sequence ID" value="TFK21980.1"/>
    <property type="molecule type" value="Genomic_DNA"/>
</dbReference>
<feature type="domain" description="COG complex component COG2 C-terminal" evidence="11">
    <location>
        <begin position="530"/>
        <end position="846"/>
    </location>
</feature>
<dbReference type="AlphaFoldDB" id="A0A5C3KNH0"/>
<keyword evidence="5" id="KW-0653">Protein transport</keyword>
<evidence type="ECO:0000256" key="4">
    <source>
        <dbReference type="ARBA" id="ARBA00022448"/>
    </source>
</evidence>